<dbReference type="Pfam" id="PF07261">
    <property type="entry name" value="DnaB_2"/>
    <property type="match status" value="1"/>
</dbReference>
<evidence type="ECO:0000313" key="5">
    <source>
        <dbReference type="Proteomes" id="UP000077384"/>
    </source>
</evidence>
<comment type="similarity">
    <text evidence="1">Belongs to the DnaB/DnaD family.</text>
</comment>
<dbReference type="SUPFAM" id="SSF158499">
    <property type="entry name" value="DnaD domain-like"/>
    <property type="match status" value="1"/>
</dbReference>
<evidence type="ECO:0000313" key="6">
    <source>
        <dbReference type="Proteomes" id="UP000093694"/>
    </source>
</evidence>
<dbReference type="PANTHER" id="PTHR37293:SF5">
    <property type="entry name" value="DNA REPLICATION PROTEIN"/>
    <property type="match status" value="1"/>
</dbReference>
<sequence length="303" mass="35772">MAKYRQLHTDFWNDGFVLDLTPEEKFFYIYLMTNSNTTQCGIYELPKRIIETQTGYNRETVDKLLLRFQEYKKIFYLDETKEIMILNWIKYNKPNNLNAVKCVNRELKNVKNKEFVSLFYKQCINEELDIESIFDGIEIKNSADSENKAAKDLKEPLTSPLEGAYKELVSKKVINNKQKIINNKQEVRSNKSTDEPVPFDTYSTVLAFFEENIHPAGEAEREKLRMWSGVIDCDVIILAVEEALKYNARNINYVGRILQSWRRKGLKTANDVKEYKNMRDRGGRYRQYDFKELERQLLGWSDG</sequence>
<comment type="caution">
    <text evidence="3">The sequence shown here is derived from an EMBL/GenBank/DDBJ whole genome shotgun (WGS) entry which is preliminary data.</text>
</comment>
<dbReference type="InterPro" id="IPR006343">
    <property type="entry name" value="DnaB/C_C"/>
</dbReference>
<gene>
    <name evidence="4" type="ORF">CLCOS_10380</name>
    <name evidence="3" type="ORF">WX73_04301</name>
</gene>
<proteinExistence type="inferred from homology"/>
<dbReference type="EMBL" id="LITQ01000012">
    <property type="protein sequence ID" value="OAA93536.1"/>
    <property type="molecule type" value="Genomic_DNA"/>
</dbReference>
<evidence type="ECO:0000256" key="1">
    <source>
        <dbReference type="ARBA" id="ARBA00093462"/>
    </source>
</evidence>
<evidence type="ECO:0000313" key="4">
    <source>
        <dbReference type="EMBL" id="OBR96325.1"/>
    </source>
</evidence>
<dbReference type="NCBIfam" id="TIGR01446">
    <property type="entry name" value="DnaD_dom"/>
    <property type="match status" value="1"/>
</dbReference>
<dbReference type="Proteomes" id="UP000093694">
    <property type="component" value="Unassembled WGS sequence"/>
</dbReference>
<dbReference type="AlphaFoldDB" id="A0A162LHE1"/>
<reference evidence="4 6" key="2">
    <citation type="journal article" date="2016" name="Front. Microbiol.">
        <title>Industrial Acetogenic Biocatalysts: A Comparative Metabolic and Genomic Analysis.</title>
        <authorList>
            <person name="Bengelsdorf F."/>
            <person name="Poehlein A."/>
            <person name="Sonja S."/>
            <person name="Erz C."/>
            <person name="Hummel T."/>
            <person name="Hoffmeister S."/>
            <person name="Daniel R."/>
            <person name="Durre P."/>
        </authorList>
    </citation>
    <scope>NUCLEOTIDE SEQUENCE [LARGE SCALE GENOMIC DNA]</scope>
    <source>
        <strain evidence="4 6">PTA-10522</strain>
    </source>
</reference>
<feature type="domain" description="DnaB/C C-terminal" evidence="2">
    <location>
        <begin position="207"/>
        <end position="275"/>
    </location>
</feature>
<name>A0A162LHE1_9CLOT</name>
<organism evidence="3 5">
    <name type="scientific">Clostridium coskatii</name>
    <dbReference type="NCBI Taxonomy" id="1705578"/>
    <lineage>
        <taxon>Bacteria</taxon>
        <taxon>Bacillati</taxon>
        <taxon>Bacillota</taxon>
        <taxon>Clostridia</taxon>
        <taxon>Eubacteriales</taxon>
        <taxon>Clostridiaceae</taxon>
        <taxon>Clostridium</taxon>
    </lineage>
</organism>
<evidence type="ECO:0000313" key="3">
    <source>
        <dbReference type="EMBL" id="OAA93536.1"/>
    </source>
</evidence>
<dbReference type="Gene3D" id="1.10.10.630">
    <property type="entry name" value="DnaD domain-like"/>
    <property type="match status" value="1"/>
</dbReference>
<dbReference type="Proteomes" id="UP000077384">
    <property type="component" value="Unassembled WGS sequence"/>
</dbReference>
<protein>
    <submittedName>
        <fullName evidence="3">Replication initiation and membrane attachment</fullName>
    </submittedName>
</protein>
<dbReference type="InterPro" id="IPR034829">
    <property type="entry name" value="DnaD-like_sf"/>
</dbReference>
<dbReference type="RefSeq" id="WP_063600897.1">
    <property type="nucleotide sequence ID" value="NZ_LITQ01000012.1"/>
</dbReference>
<dbReference type="EMBL" id="LROR01000034">
    <property type="protein sequence ID" value="OBR96325.1"/>
    <property type="molecule type" value="Genomic_DNA"/>
</dbReference>
<dbReference type="PANTHER" id="PTHR37293">
    <property type="entry name" value="PHAGE REPLICATION PROTEIN-RELATED"/>
    <property type="match status" value="1"/>
</dbReference>
<keyword evidence="6" id="KW-1185">Reference proteome</keyword>
<evidence type="ECO:0000259" key="2">
    <source>
        <dbReference type="Pfam" id="PF07261"/>
    </source>
</evidence>
<dbReference type="InterPro" id="IPR053162">
    <property type="entry name" value="DnaD"/>
</dbReference>
<accession>A0A162LHE1</accession>
<dbReference type="PATRIC" id="fig|1705578.3.peg.4401"/>
<reference evidence="3 5" key="1">
    <citation type="journal article" date="2015" name="Biotechnol. Bioeng.">
        <title>Genome sequence and phenotypic characterization of Caulobacter segnis.</title>
        <authorList>
            <person name="Patel S."/>
            <person name="Fletcher B."/>
            <person name="Scott D.C."/>
            <person name="Ely B."/>
        </authorList>
    </citation>
    <scope>NUCLEOTIDE SEQUENCE [LARGE SCALE GENOMIC DNA]</scope>
    <source>
        <strain evidence="3 5">PS02</strain>
    </source>
</reference>